<dbReference type="EMBL" id="CDSF01000112">
    <property type="protein sequence ID" value="CEP01571.1"/>
    <property type="molecule type" value="Genomic_DNA"/>
</dbReference>
<dbReference type="Proteomes" id="UP000039324">
    <property type="component" value="Unassembled WGS sequence"/>
</dbReference>
<dbReference type="Gene3D" id="2.130.10.10">
    <property type="entry name" value="YVTN repeat-like/Quinoprotein amine dehydrogenase"/>
    <property type="match status" value="1"/>
</dbReference>
<dbReference type="AlphaFoldDB" id="A0A0G4J2P9"/>
<evidence type="ECO:0000313" key="4">
    <source>
        <dbReference type="Proteomes" id="UP000290189"/>
    </source>
</evidence>
<dbReference type="SUPFAM" id="SSF50978">
    <property type="entry name" value="WD40 repeat-like"/>
    <property type="match status" value="1"/>
</dbReference>
<reference evidence="2 4" key="2">
    <citation type="submission" date="2018-03" db="EMBL/GenBank/DDBJ databases">
        <authorList>
            <person name="Fogelqvist J."/>
        </authorList>
    </citation>
    <scope>NUCLEOTIDE SEQUENCE [LARGE SCALE GENOMIC DNA]</scope>
</reference>
<dbReference type="InterPro" id="IPR036322">
    <property type="entry name" value="WD40_repeat_dom_sf"/>
</dbReference>
<sequence>MFPLSGKTGIVDWRADAEAAQGYVDYRRCDLMSMLGSSRFSMMSTGLPTIVDDNELMLPLTAPAPDPFGGDIVVVGTSNRTASKNIILAVNAGLLLKERDPTPDEFVVAVAPCHEYVQSVHWVENNALLAVHNSTATVFGIDNRYCINGHYSLTWPHTDEIRDVSFSSMYRGVFAAGGFDNILSLNDLDSGTACTCEAVRCDGVISSVRWHPSDAHCLCATLDDGRFLQFDTRTGMQVPVLVLDTQTLALNCHALYCVTNILFGYGDGSIVQYDARTGKCVDAVKDPFVSEIGDIKFGRGDREFVVCGESGSSLWFRTNSTAQLWSHTRSARNRPSGTRDSCASSAVFWGVRDTALQTDDTGIIGVHRFRPIL</sequence>
<accession>A0A0G4J2P9</accession>
<geneLocation type="mitochondrion" evidence="2"/>
<dbReference type="InterPro" id="IPR015943">
    <property type="entry name" value="WD40/YVTN_repeat-like_dom_sf"/>
</dbReference>
<protein>
    <recommendedName>
        <fullName evidence="5">Anaphase-promoting complex subunit 4 WD40 domain-containing protein</fullName>
    </recommendedName>
</protein>
<keyword evidence="2" id="KW-0496">Mitochondrion</keyword>
<organism evidence="1 3">
    <name type="scientific">Plasmodiophora brassicae</name>
    <name type="common">Clubroot disease agent</name>
    <dbReference type="NCBI Taxonomy" id="37360"/>
    <lineage>
        <taxon>Eukaryota</taxon>
        <taxon>Sar</taxon>
        <taxon>Rhizaria</taxon>
        <taxon>Endomyxa</taxon>
        <taxon>Phytomyxea</taxon>
        <taxon>Plasmodiophorida</taxon>
        <taxon>Plasmodiophoridae</taxon>
        <taxon>Plasmodiophora</taxon>
    </lineage>
</organism>
<proteinExistence type="predicted"/>
<evidence type="ECO:0008006" key="5">
    <source>
        <dbReference type="Google" id="ProtNLM"/>
    </source>
</evidence>
<dbReference type="Proteomes" id="UP000290189">
    <property type="component" value="Unassembled WGS sequence"/>
</dbReference>
<gene>
    <name evidence="1" type="ORF">PBRA_002177</name>
    <name evidence="2" type="ORF">PLBR_LOCUS374</name>
</gene>
<evidence type="ECO:0000313" key="2">
    <source>
        <dbReference type="EMBL" id="SPQ93159.1"/>
    </source>
</evidence>
<name>A0A0G4J2P9_PLABS</name>
<keyword evidence="3" id="KW-1185">Reference proteome</keyword>
<dbReference type="EMBL" id="OVEO01000001">
    <property type="protein sequence ID" value="SPQ93159.1"/>
    <property type="molecule type" value="Genomic_DNA"/>
</dbReference>
<evidence type="ECO:0000313" key="1">
    <source>
        <dbReference type="EMBL" id="CEP01571.1"/>
    </source>
</evidence>
<reference evidence="1 3" key="1">
    <citation type="submission" date="2015-02" db="EMBL/GenBank/DDBJ databases">
        <authorList>
            <person name="Chooi Y.-H."/>
        </authorList>
    </citation>
    <scope>NUCLEOTIDE SEQUENCE [LARGE SCALE GENOMIC DNA]</scope>
    <source>
        <strain evidence="1">E3</strain>
    </source>
</reference>
<evidence type="ECO:0000313" key="3">
    <source>
        <dbReference type="Proteomes" id="UP000039324"/>
    </source>
</evidence>